<accession>A0A5C8ZKJ9</accession>
<dbReference type="AlphaFoldDB" id="A0A5C8ZKJ9"/>
<proteinExistence type="predicted"/>
<reference evidence="1 2" key="1">
    <citation type="submission" date="2019-08" db="EMBL/GenBank/DDBJ databases">
        <title>Parahaliea maris sp. nov., isolated from the surface seawater.</title>
        <authorList>
            <person name="Liu Y."/>
        </authorList>
    </citation>
    <scope>NUCLEOTIDE SEQUENCE [LARGE SCALE GENOMIC DNA]</scope>
    <source>
        <strain evidence="1 2">HSLHS9</strain>
    </source>
</reference>
<dbReference type="EMBL" id="VRZA01000012">
    <property type="protein sequence ID" value="TXS89076.1"/>
    <property type="molecule type" value="Genomic_DNA"/>
</dbReference>
<evidence type="ECO:0000313" key="1">
    <source>
        <dbReference type="EMBL" id="TXS89076.1"/>
    </source>
</evidence>
<dbReference type="Proteomes" id="UP000321039">
    <property type="component" value="Unassembled WGS sequence"/>
</dbReference>
<sequence>MNIFEAKQVEFDCQECPGKMKAKVAPNKDSDIGFDIIEIRCQQCGAEVDVSEFSAAELLGL</sequence>
<comment type="caution">
    <text evidence="1">The sequence shown here is derived from an EMBL/GenBank/DDBJ whole genome shotgun (WGS) entry which is preliminary data.</text>
</comment>
<gene>
    <name evidence="1" type="ORF">FV139_20575</name>
</gene>
<organism evidence="1 2">
    <name type="scientific">Parahaliea maris</name>
    <dbReference type="NCBI Taxonomy" id="2716870"/>
    <lineage>
        <taxon>Bacteria</taxon>
        <taxon>Pseudomonadati</taxon>
        <taxon>Pseudomonadota</taxon>
        <taxon>Gammaproteobacteria</taxon>
        <taxon>Cellvibrionales</taxon>
        <taxon>Halieaceae</taxon>
        <taxon>Parahaliea</taxon>
    </lineage>
</organism>
<evidence type="ECO:0000313" key="2">
    <source>
        <dbReference type="Proteomes" id="UP000321039"/>
    </source>
</evidence>
<protein>
    <submittedName>
        <fullName evidence="1">Uncharacterized protein</fullName>
    </submittedName>
</protein>
<dbReference type="RefSeq" id="WP_148070374.1">
    <property type="nucleotide sequence ID" value="NZ_VRZA01000012.1"/>
</dbReference>
<keyword evidence="2" id="KW-1185">Reference proteome</keyword>
<name>A0A5C8ZKJ9_9GAMM</name>